<dbReference type="SUPFAM" id="SSF143081">
    <property type="entry name" value="BB1717-like"/>
    <property type="match status" value="1"/>
</dbReference>
<dbReference type="AlphaFoldDB" id="A0A6J5DLJ1"/>
<organism evidence="1 2">
    <name type="scientific">Paraburkholderia solisilvae</name>
    <dbReference type="NCBI Taxonomy" id="624376"/>
    <lineage>
        <taxon>Bacteria</taxon>
        <taxon>Pseudomonadati</taxon>
        <taxon>Pseudomonadota</taxon>
        <taxon>Betaproteobacteria</taxon>
        <taxon>Burkholderiales</taxon>
        <taxon>Burkholderiaceae</taxon>
        <taxon>Paraburkholderia</taxon>
    </lineage>
</organism>
<gene>
    <name evidence="1" type="ORF">LMG29739_02044</name>
</gene>
<dbReference type="EMBL" id="CADIKF010000012">
    <property type="protein sequence ID" value="CAB3754843.1"/>
    <property type="molecule type" value="Genomic_DNA"/>
</dbReference>
<dbReference type="InterPro" id="IPR036590">
    <property type="entry name" value="SRAP-like"/>
</dbReference>
<keyword evidence="2" id="KW-1185">Reference proteome</keyword>
<sequence>MLTINADQHSLFQNYHRPGEEKRMVVILLAGAYGDWLDAGADDTRDFLRP</sequence>
<dbReference type="Gene3D" id="3.90.1680.10">
    <property type="entry name" value="SOS response associated peptidase-like"/>
    <property type="match status" value="1"/>
</dbReference>
<accession>A0A6J5DLJ1</accession>
<dbReference type="Proteomes" id="UP000494329">
    <property type="component" value="Unassembled WGS sequence"/>
</dbReference>
<name>A0A6J5DLJ1_9BURK</name>
<protein>
    <submittedName>
        <fullName evidence="1">Uncharacterized protein</fullName>
    </submittedName>
</protein>
<dbReference type="RefSeq" id="WP_175110780.1">
    <property type="nucleotide sequence ID" value="NZ_CADIKF010000012.1"/>
</dbReference>
<evidence type="ECO:0000313" key="2">
    <source>
        <dbReference type="Proteomes" id="UP000494329"/>
    </source>
</evidence>
<proteinExistence type="predicted"/>
<reference evidence="1 2" key="1">
    <citation type="submission" date="2020-04" db="EMBL/GenBank/DDBJ databases">
        <authorList>
            <person name="De Canck E."/>
        </authorList>
    </citation>
    <scope>NUCLEOTIDE SEQUENCE [LARGE SCALE GENOMIC DNA]</scope>
    <source>
        <strain evidence="1 2">LMG 29739</strain>
    </source>
</reference>
<evidence type="ECO:0000313" key="1">
    <source>
        <dbReference type="EMBL" id="CAB3754843.1"/>
    </source>
</evidence>